<dbReference type="Proteomes" id="UP000800094">
    <property type="component" value="Unassembled WGS sequence"/>
</dbReference>
<keyword evidence="1" id="KW-0472">Membrane</keyword>
<accession>A0A6A6I4M9</accession>
<keyword evidence="1" id="KW-0812">Transmembrane</keyword>
<evidence type="ECO:0000256" key="1">
    <source>
        <dbReference type="SAM" id="Phobius"/>
    </source>
</evidence>
<name>A0A6A6I4M9_9PLEO</name>
<keyword evidence="3" id="KW-1185">Reference proteome</keyword>
<keyword evidence="1" id="KW-1133">Transmembrane helix</keyword>
<sequence length="584" mass="64679">MICRLSLARAFLSFLLGLAIIAFCLHGRLVRPFGMGIERVNRFSPTIFPIVFAAILGRLLKVIGRWLAECGSRLSTLERLIGCNSLFTALDRQVAIRHVDAIGLLIIFTWALSPLGGQSSLRLLSREPHLYRSRTAIRYLPLELLQWHGSLNWMPEEKDWIVFSSTYISALGSSRGRLHATQDPWNSIRIPTLDNVSLDGPSDEWQPIDYSRNVSYASLLGLPFVGIDQGRNFSFQVGSRYWKVNCLAMSWFEGPADWSNVSLGLVPNDTWIKWPSTFKMEIAEKYRWSAAAPNLQHFTFTSRSGDDGQIVLIESTGMSSTECVAKAQGIECSVECLGVDCRVVAIRPTVLSEGLGAIPSLEYALLALSWTSVSPIWQHTSGIEVSSPTERWLMDPDSSSLYASNGLVNLSEVPLDVFNGRLSVVLNTFWDASFASDYRLGGIPQNTDFYDNPPYPGVSERIPWNTTEAQVAEITGDIYICNYAFAGILLVISVGLFLATITTAVVNTWLLAPDVLGYVSSLTRDNPYVSVQGASHLDSLARARALRDVRIMIGDVDANAEIGHIAITEARESGQLLRRGRLYD</sequence>
<dbReference type="EMBL" id="ML987200">
    <property type="protein sequence ID" value="KAF2245301.1"/>
    <property type="molecule type" value="Genomic_DNA"/>
</dbReference>
<protein>
    <submittedName>
        <fullName evidence="2">Uncharacterized protein</fullName>
    </submittedName>
</protein>
<evidence type="ECO:0000313" key="3">
    <source>
        <dbReference type="Proteomes" id="UP000800094"/>
    </source>
</evidence>
<proteinExistence type="predicted"/>
<reference evidence="2" key="1">
    <citation type="journal article" date="2020" name="Stud. Mycol.">
        <title>101 Dothideomycetes genomes: a test case for predicting lifestyles and emergence of pathogens.</title>
        <authorList>
            <person name="Haridas S."/>
            <person name="Albert R."/>
            <person name="Binder M."/>
            <person name="Bloem J."/>
            <person name="Labutti K."/>
            <person name="Salamov A."/>
            <person name="Andreopoulos B."/>
            <person name="Baker S."/>
            <person name="Barry K."/>
            <person name="Bills G."/>
            <person name="Bluhm B."/>
            <person name="Cannon C."/>
            <person name="Castanera R."/>
            <person name="Culley D."/>
            <person name="Daum C."/>
            <person name="Ezra D."/>
            <person name="Gonzalez J."/>
            <person name="Henrissat B."/>
            <person name="Kuo A."/>
            <person name="Liang C."/>
            <person name="Lipzen A."/>
            <person name="Lutzoni F."/>
            <person name="Magnuson J."/>
            <person name="Mondo S."/>
            <person name="Nolan M."/>
            <person name="Ohm R."/>
            <person name="Pangilinan J."/>
            <person name="Park H.-J."/>
            <person name="Ramirez L."/>
            <person name="Alfaro M."/>
            <person name="Sun H."/>
            <person name="Tritt A."/>
            <person name="Yoshinaga Y."/>
            <person name="Zwiers L.-H."/>
            <person name="Turgeon B."/>
            <person name="Goodwin S."/>
            <person name="Spatafora J."/>
            <person name="Crous P."/>
            <person name="Grigoriev I."/>
        </authorList>
    </citation>
    <scope>NUCLEOTIDE SEQUENCE</scope>
    <source>
        <strain evidence="2">CBS 122368</strain>
    </source>
</reference>
<organism evidence="2 3">
    <name type="scientific">Trematosphaeria pertusa</name>
    <dbReference type="NCBI Taxonomy" id="390896"/>
    <lineage>
        <taxon>Eukaryota</taxon>
        <taxon>Fungi</taxon>
        <taxon>Dikarya</taxon>
        <taxon>Ascomycota</taxon>
        <taxon>Pezizomycotina</taxon>
        <taxon>Dothideomycetes</taxon>
        <taxon>Pleosporomycetidae</taxon>
        <taxon>Pleosporales</taxon>
        <taxon>Massarineae</taxon>
        <taxon>Trematosphaeriaceae</taxon>
        <taxon>Trematosphaeria</taxon>
    </lineage>
</organism>
<dbReference type="AlphaFoldDB" id="A0A6A6I4M9"/>
<feature type="transmembrane region" description="Helical" evidence="1">
    <location>
        <begin position="6"/>
        <end position="25"/>
    </location>
</feature>
<evidence type="ECO:0000313" key="2">
    <source>
        <dbReference type="EMBL" id="KAF2245301.1"/>
    </source>
</evidence>
<dbReference type="OrthoDB" id="3692311at2759"/>
<feature type="transmembrane region" description="Helical" evidence="1">
    <location>
        <begin position="483"/>
        <end position="512"/>
    </location>
</feature>
<dbReference type="RefSeq" id="XP_033680305.1">
    <property type="nucleotide sequence ID" value="XM_033826019.1"/>
</dbReference>
<gene>
    <name evidence="2" type="ORF">BU26DRAFT_489445</name>
</gene>
<dbReference type="GeneID" id="54579349"/>